<evidence type="ECO:0000313" key="1">
    <source>
        <dbReference type="EMBL" id="RNA05934.1"/>
    </source>
</evidence>
<proteinExistence type="predicted"/>
<protein>
    <submittedName>
        <fullName evidence="1">Uncharacterized protein</fullName>
    </submittedName>
</protein>
<evidence type="ECO:0000313" key="2">
    <source>
        <dbReference type="Proteomes" id="UP000276133"/>
    </source>
</evidence>
<gene>
    <name evidence="1" type="ORF">BpHYR1_030609</name>
</gene>
<reference evidence="1 2" key="1">
    <citation type="journal article" date="2018" name="Sci. Rep.">
        <title>Genomic signatures of local adaptation to the degree of environmental predictability in rotifers.</title>
        <authorList>
            <person name="Franch-Gras L."/>
            <person name="Hahn C."/>
            <person name="Garcia-Roger E.M."/>
            <person name="Carmona M.J."/>
            <person name="Serra M."/>
            <person name="Gomez A."/>
        </authorList>
    </citation>
    <scope>NUCLEOTIDE SEQUENCE [LARGE SCALE GENOMIC DNA]</scope>
    <source>
        <strain evidence="1">HYR1</strain>
    </source>
</reference>
<dbReference type="AlphaFoldDB" id="A0A3M7Q3W5"/>
<comment type="caution">
    <text evidence="1">The sequence shown here is derived from an EMBL/GenBank/DDBJ whole genome shotgun (WGS) entry which is preliminary data.</text>
</comment>
<dbReference type="Proteomes" id="UP000276133">
    <property type="component" value="Unassembled WGS sequence"/>
</dbReference>
<keyword evidence="2" id="KW-1185">Reference proteome</keyword>
<organism evidence="1 2">
    <name type="scientific">Brachionus plicatilis</name>
    <name type="common">Marine rotifer</name>
    <name type="synonym">Brachionus muelleri</name>
    <dbReference type="NCBI Taxonomy" id="10195"/>
    <lineage>
        <taxon>Eukaryota</taxon>
        <taxon>Metazoa</taxon>
        <taxon>Spiralia</taxon>
        <taxon>Gnathifera</taxon>
        <taxon>Rotifera</taxon>
        <taxon>Eurotatoria</taxon>
        <taxon>Monogononta</taxon>
        <taxon>Pseudotrocha</taxon>
        <taxon>Ploima</taxon>
        <taxon>Brachionidae</taxon>
        <taxon>Brachionus</taxon>
    </lineage>
</organism>
<sequence>MSKILNFEEVKGFILKNLDSLGLSNVMDLPYIRIFFINLTGLGLLNENKKKKPGLRFGLRLTYRIFEYKKIYLIECSALFKQKKHAKIQNYLLQINTEILKTIL</sequence>
<accession>A0A3M7Q3W5</accession>
<dbReference type="EMBL" id="REGN01007555">
    <property type="protein sequence ID" value="RNA05934.1"/>
    <property type="molecule type" value="Genomic_DNA"/>
</dbReference>
<name>A0A3M7Q3W5_BRAPC</name>